<feature type="compositionally biased region" description="Acidic residues" evidence="1">
    <location>
        <begin position="130"/>
        <end position="142"/>
    </location>
</feature>
<gene>
    <name evidence="2" type="ORF">J8273_5585</name>
</gene>
<evidence type="ECO:0000313" key="3">
    <source>
        <dbReference type="Proteomes" id="UP000717585"/>
    </source>
</evidence>
<proteinExistence type="predicted"/>
<evidence type="ECO:0000313" key="2">
    <source>
        <dbReference type="EMBL" id="KAG9392991.1"/>
    </source>
</evidence>
<dbReference type="AlphaFoldDB" id="A0A8J6BX15"/>
<comment type="caution">
    <text evidence="2">The sequence shown here is derived from an EMBL/GenBank/DDBJ whole genome shotgun (WGS) entry which is preliminary data.</text>
</comment>
<evidence type="ECO:0000256" key="1">
    <source>
        <dbReference type="SAM" id="MobiDB-lite"/>
    </source>
</evidence>
<sequence length="313" mass="34876">MFSIWGRRPPHAVSAATHENTAAAANAIWPQDITRHSTPLCIKSDIGPEYTGKIVQTLQENAEITQQDQDIILAERQVEKCLQAEINALKAKNKTLKTKQEGQRRRGRAANRRGGKRRYRRHLGLLESQEGGEAEEPDSDAPVEEALQTRVTDQILTASTLHFCLRTRTPRNPTSHEHEIIRNTHGYREAICARYALGNTPAGTACTRCGRDCSNEPNHGVTCPHLGGFKSRCHDRIRDILSEALRASSRFDAVFVENQDTDDPTADNFHDVQVQEGATRTAIDTRLVEKASQHRASTLKPLIFFVSSSGSPR</sequence>
<accession>A0A8J6BX15</accession>
<protein>
    <submittedName>
        <fullName evidence="2">Uncharacterized protein</fullName>
    </submittedName>
</protein>
<dbReference type="EMBL" id="JAHDYR010000028">
    <property type="protein sequence ID" value="KAG9392991.1"/>
    <property type="molecule type" value="Genomic_DNA"/>
</dbReference>
<keyword evidence="3" id="KW-1185">Reference proteome</keyword>
<feature type="compositionally biased region" description="Basic residues" evidence="1">
    <location>
        <begin position="105"/>
        <end position="123"/>
    </location>
</feature>
<organism evidence="2 3">
    <name type="scientific">Carpediemonas membranifera</name>
    <dbReference type="NCBI Taxonomy" id="201153"/>
    <lineage>
        <taxon>Eukaryota</taxon>
        <taxon>Metamonada</taxon>
        <taxon>Carpediemonas-like organisms</taxon>
        <taxon>Carpediemonas</taxon>
    </lineage>
</organism>
<reference evidence="2" key="1">
    <citation type="submission" date="2021-05" db="EMBL/GenBank/DDBJ databases">
        <title>A free-living protist that lacks canonical eukaryotic 1 DNA replication and segregation systems.</title>
        <authorList>
            <person name="Salas-Leiva D.E."/>
            <person name="Tromer E.C."/>
            <person name="Curtis B.A."/>
            <person name="Jerlstrom-Hultqvist J."/>
            <person name="Kolisko M."/>
            <person name="Yi Z."/>
            <person name="Salas-Leiva J.S."/>
            <person name="Gallot-Lavallee L."/>
            <person name="Kops G.J.P.L."/>
            <person name="Archibald J.M."/>
            <person name="Simpson A.G.B."/>
            <person name="Roger A.J."/>
        </authorList>
    </citation>
    <scope>NUCLEOTIDE SEQUENCE</scope>
    <source>
        <strain evidence="2">BICM</strain>
    </source>
</reference>
<name>A0A8J6BX15_9EUKA</name>
<dbReference type="Proteomes" id="UP000717585">
    <property type="component" value="Unassembled WGS sequence"/>
</dbReference>
<feature type="region of interest" description="Disordered" evidence="1">
    <location>
        <begin position="94"/>
        <end position="142"/>
    </location>
</feature>